<organism evidence="5 6">
    <name type="scientific">Aldrovandia affinis</name>
    <dbReference type="NCBI Taxonomy" id="143900"/>
    <lineage>
        <taxon>Eukaryota</taxon>
        <taxon>Metazoa</taxon>
        <taxon>Chordata</taxon>
        <taxon>Craniata</taxon>
        <taxon>Vertebrata</taxon>
        <taxon>Euteleostomi</taxon>
        <taxon>Actinopterygii</taxon>
        <taxon>Neopterygii</taxon>
        <taxon>Teleostei</taxon>
        <taxon>Notacanthiformes</taxon>
        <taxon>Halosauridae</taxon>
        <taxon>Aldrovandia</taxon>
    </lineage>
</organism>
<evidence type="ECO:0000256" key="2">
    <source>
        <dbReference type="ARBA" id="ARBA00022701"/>
    </source>
</evidence>
<proteinExistence type="predicted"/>
<evidence type="ECO:0000313" key="6">
    <source>
        <dbReference type="Proteomes" id="UP001221898"/>
    </source>
</evidence>
<evidence type="ECO:0000313" key="5">
    <source>
        <dbReference type="EMBL" id="KAJ8406209.1"/>
    </source>
</evidence>
<keyword evidence="1" id="KW-0963">Cytoplasm</keyword>
<keyword evidence="3" id="KW-0175">Coiled coil</keyword>
<dbReference type="GO" id="GO:0005874">
    <property type="term" value="C:microtubule"/>
    <property type="evidence" value="ECO:0007669"/>
    <property type="project" value="UniProtKB-KW"/>
</dbReference>
<dbReference type="Proteomes" id="UP001221898">
    <property type="component" value="Unassembled WGS sequence"/>
</dbReference>
<dbReference type="Pfam" id="PF22923">
    <property type="entry name" value="KIF2A-like_1st"/>
    <property type="match status" value="1"/>
</dbReference>
<evidence type="ECO:0000259" key="4">
    <source>
        <dbReference type="Pfam" id="PF22923"/>
    </source>
</evidence>
<protein>
    <recommendedName>
        <fullName evidence="4">Kinesin-like protein KIF2A-like N-terminal domain-containing protein</fullName>
    </recommendedName>
</protein>
<name>A0AAD7SP06_9TELE</name>
<sequence>MNSSVLELITIGLSIKISRSDGRVHAANVKDVHPEKCAVSVEWQEGSATKGKEVEINELCSLNRELIEYLKSSCPAAPVPKQLNKYETRLRSSRIPALTEATDRIPPSEASVSRRLVVRRTGVM</sequence>
<evidence type="ECO:0000256" key="1">
    <source>
        <dbReference type="ARBA" id="ARBA00022490"/>
    </source>
</evidence>
<gene>
    <name evidence="5" type="ORF">AAFF_G00304400</name>
</gene>
<dbReference type="AlphaFoldDB" id="A0AAD7SP06"/>
<reference evidence="5" key="1">
    <citation type="journal article" date="2023" name="Science">
        <title>Genome structures resolve the early diversification of teleost fishes.</title>
        <authorList>
            <person name="Parey E."/>
            <person name="Louis A."/>
            <person name="Montfort J."/>
            <person name="Bouchez O."/>
            <person name="Roques C."/>
            <person name="Iampietro C."/>
            <person name="Lluch J."/>
            <person name="Castinel A."/>
            <person name="Donnadieu C."/>
            <person name="Desvignes T."/>
            <person name="Floi Bucao C."/>
            <person name="Jouanno E."/>
            <person name="Wen M."/>
            <person name="Mejri S."/>
            <person name="Dirks R."/>
            <person name="Jansen H."/>
            <person name="Henkel C."/>
            <person name="Chen W.J."/>
            <person name="Zahm M."/>
            <person name="Cabau C."/>
            <person name="Klopp C."/>
            <person name="Thompson A.W."/>
            <person name="Robinson-Rechavi M."/>
            <person name="Braasch I."/>
            <person name="Lecointre G."/>
            <person name="Bobe J."/>
            <person name="Postlethwait J.H."/>
            <person name="Berthelot C."/>
            <person name="Roest Crollius H."/>
            <person name="Guiguen Y."/>
        </authorList>
    </citation>
    <scope>NUCLEOTIDE SEQUENCE</scope>
    <source>
        <strain evidence="5">NC1722</strain>
    </source>
</reference>
<evidence type="ECO:0000256" key="3">
    <source>
        <dbReference type="ARBA" id="ARBA00023054"/>
    </source>
</evidence>
<dbReference type="EMBL" id="JAINUG010000044">
    <property type="protein sequence ID" value="KAJ8406209.1"/>
    <property type="molecule type" value="Genomic_DNA"/>
</dbReference>
<dbReference type="InterPro" id="IPR054473">
    <property type="entry name" value="KIF2A-like_N"/>
</dbReference>
<accession>A0AAD7SP06</accession>
<keyword evidence="6" id="KW-1185">Reference proteome</keyword>
<comment type="caution">
    <text evidence="5">The sequence shown here is derived from an EMBL/GenBank/DDBJ whole genome shotgun (WGS) entry which is preliminary data.</text>
</comment>
<keyword evidence="2" id="KW-0493">Microtubule</keyword>
<feature type="domain" description="Kinesin-like protein KIF2A-like N-terminal" evidence="4">
    <location>
        <begin position="7"/>
        <end position="60"/>
    </location>
</feature>